<proteinExistence type="predicted"/>
<sequence>MPETNRGGGGGGGGLGDARHREHLVRLPDTHNCFCTLVEHTLTYIVVSGGELNDSDSSTLTVHQTSETNTVSGGISGARHETGVQVLYAVNLSCHSGTAPLCFAVGNRSLYGIDTALVGFSCGALAVVVMCSGGIVWIQRPNEPETQVNVFENTARAMTEAALPLMEPRVPQPCNLSRPNVPFASLVNSAMVKSPHDYDVGTITWLPDRPLVFVGFTSGHAEWYHVTVEYEKVLGNLAGGSERAAAVSGAGRECLPIVRDVRCRKIAWQQAKPEHVGAKRRTHVNGDGDGVHIRLYNRCCFHINFPDAGGFLMPSESPLSGDADSVGGCRLRVLECGSGGLLSQISEKGVPAADSDSPPSDKFSFQCEWEFHSNLQLVLTDLGRGRAQLFNLDCACDDEVLPTGTENSCHERQQVYTFSPGRELQVPLDSLAGSAYLSAATHSLPTHTVPASNSVSPFDTTVASTDRHGPVSREMVVPLERILAQRMQQRTCRRRRNLRSDASLSPQSSQRSRATRHSSIVRPGFGPFSCVVCVDRHGKVAIVPVHGETTVVRLHSNQFVVGLSCSVLQICLPNEVSTQSRASNAISTGEVVAFEGDCNSDSFSAALVDTATLMITRLKEGFGIPSAANAEAQHRRLHTYTYEEDVGLVSAFISTMEKVGLAGNYGSVPSVVELLMLANAPDATQLTDLKMLPQNTAVVCSSSMSANDSRRLLLLHLLNWVPTLSLDSLQLKKQYVSRAEVERTVVVNALHKRRQHAAAILRRAAHLDATYVSVASVLEEYENIFSGQGSCFTEVCERFVRQLSPWLRIIFACENSKSSVYEDSAVPLWDRIAVALILEHDTLRLVALLHKTFAPQCSMLQRLLLFEGVGEGSCASMQRIVDCTGDFQMAACLFARIGIPATHDVFLSVGSPERMCRDPQKEHCGDKLKVAAAHSWDLWATAYRTFLNQEGQFVKRAMFDSECQQLLVRATVAKDNDTKSFQSFSFCRRRCSVCAAHVLPRPQHATDSYAWCAVCGHGGHARHLLEWFSSHRTCAADGCSCHCVQGEGMLQ</sequence>
<evidence type="ECO:0000256" key="1">
    <source>
        <dbReference type="SAM" id="MobiDB-lite"/>
    </source>
</evidence>
<organism evidence="3">
    <name type="scientific">Trypanosoma vivax (strain Y486)</name>
    <dbReference type="NCBI Taxonomy" id="1055687"/>
    <lineage>
        <taxon>Eukaryota</taxon>
        <taxon>Discoba</taxon>
        <taxon>Euglenozoa</taxon>
        <taxon>Kinetoplastea</taxon>
        <taxon>Metakinetoplastina</taxon>
        <taxon>Trypanosomatida</taxon>
        <taxon>Trypanosomatidae</taxon>
        <taxon>Trypanosoma</taxon>
        <taxon>Duttonella</taxon>
    </lineage>
</organism>
<reference evidence="3" key="1">
    <citation type="journal article" date="2012" name="Proc. Natl. Acad. Sci. U.S.A.">
        <title>Antigenic diversity is generated by distinct evolutionary mechanisms in African trypanosome species.</title>
        <authorList>
            <person name="Jackson A.P."/>
            <person name="Berry A."/>
            <person name="Aslett M."/>
            <person name="Allison H.C."/>
            <person name="Burton P."/>
            <person name="Vavrova-Anderson J."/>
            <person name="Brown R."/>
            <person name="Browne H."/>
            <person name="Corton N."/>
            <person name="Hauser H."/>
            <person name="Gamble J."/>
            <person name="Gilderthorp R."/>
            <person name="Marcello L."/>
            <person name="McQuillan J."/>
            <person name="Otto T.D."/>
            <person name="Quail M.A."/>
            <person name="Sanders M.J."/>
            <person name="van Tonder A."/>
            <person name="Ginger M.L."/>
            <person name="Field M.C."/>
            <person name="Barry J.D."/>
            <person name="Hertz-Fowler C."/>
            <person name="Berriman M."/>
        </authorList>
    </citation>
    <scope>NUCLEOTIDE SEQUENCE</scope>
    <source>
        <strain evidence="3">Y486</strain>
    </source>
</reference>
<accession>G0TSF0</accession>
<dbReference type="InterPro" id="IPR037593">
    <property type="entry name" value="MIOS/Sea4"/>
</dbReference>
<evidence type="ECO:0000313" key="3">
    <source>
        <dbReference type="EMBL" id="CCC46877.1"/>
    </source>
</evidence>
<dbReference type="GO" id="GO:0005737">
    <property type="term" value="C:cytoplasm"/>
    <property type="evidence" value="ECO:0007669"/>
    <property type="project" value="TreeGrafter"/>
</dbReference>
<dbReference type="PANTHER" id="PTHR16453">
    <property type="entry name" value="WD40 DOMAIN-CONTAINING PROTEIN MIO FAMILY MEMBER"/>
    <property type="match status" value="1"/>
</dbReference>
<dbReference type="PANTHER" id="PTHR16453:SF9">
    <property type="entry name" value="GATOR COMPLEX PROTEIN MIOS"/>
    <property type="match status" value="1"/>
</dbReference>
<keyword evidence="2" id="KW-1133">Transmembrane helix</keyword>
<feature type="compositionally biased region" description="Polar residues" evidence="1">
    <location>
        <begin position="500"/>
        <end position="512"/>
    </location>
</feature>
<name>G0TSF0_TRYVY</name>
<dbReference type="VEuPathDB" id="TriTrypDB:TvY486_0300700"/>
<gene>
    <name evidence="3" type="ORF">TVY486_0300700</name>
</gene>
<evidence type="ECO:0000256" key="2">
    <source>
        <dbReference type="SAM" id="Phobius"/>
    </source>
</evidence>
<dbReference type="EMBL" id="HE573019">
    <property type="protein sequence ID" value="CCC46877.1"/>
    <property type="molecule type" value="Genomic_DNA"/>
</dbReference>
<dbReference type="AlphaFoldDB" id="G0TSF0"/>
<protein>
    <submittedName>
        <fullName evidence="3">Uncharacterized protein</fullName>
    </submittedName>
</protein>
<feature type="region of interest" description="Disordered" evidence="1">
    <location>
        <begin position="490"/>
        <end position="518"/>
    </location>
</feature>
<feature type="transmembrane region" description="Helical" evidence="2">
    <location>
        <begin position="116"/>
        <end position="138"/>
    </location>
</feature>
<keyword evidence="2" id="KW-0472">Membrane</keyword>
<keyword evidence="2" id="KW-0812">Transmembrane</keyword>